<gene>
    <name evidence="1" type="ORF">LEP1GSC203_0789</name>
</gene>
<keyword evidence="2" id="KW-1185">Reference proteome</keyword>
<dbReference type="Proteomes" id="UP000012371">
    <property type="component" value="Unassembled WGS sequence"/>
</dbReference>
<dbReference type="STRING" id="1257025.LEP1GSC203_0789"/>
<dbReference type="Pfam" id="PF19654">
    <property type="entry name" value="DUF6157"/>
    <property type="match status" value="1"/>
</dbReference>
<reference evidence="1" key="1">
    <citation type="submission" date="2013-03" db="EMBL/GenBank/DDBJ databases">
        <authorList>
            <person name="Harkins D.M."/>
            <person name="Durkin A.S."/>
            <person name="Brinkac L.M."/>
            <person name="Haft D.H."/>
            <person name="Selengut J.D."/>
            <person name="Sanka R."/>
            <person name="DePew J."/>
            <person name="Purushe J."/>
            <person name="Hartskeerl R.A."/>
            <person name="Ahmed A."/>
            <person name="van der Linden H."/>
            <person name="Goris M.G.A."/>
            <person name="Vinetz J.M."/>
            <person name="Sutton G.G."/>
            <person name="Nierman W.C."/>
            <person name="Fouts D.E."/>
        </authorList>
    </citation>
    <scope>NUCLEOTIDE SEQUENCE [LARGE SCALE GENOMIC DNA]</scope>
    <source>
        <strain evidence="1">LT 11-33</strain>
    </source>
</reference>
<dbReference type="InterPro" id="IPR046155">
    <property type="entry name" value="DUF6157"/>
</dbReference>
<accession>N1VKC1</accession>
<proteinExistence type="predicted"/>
<organism evidence="1 2">
    <name type="scientific">Leptospira terpstrae serovar Hualin str. LT 11-33 = ATCC 700639</name>
    <dbReference type="NCBI Taxonomy" id="1257025"/>
    <lineage>
        <taxon>Bacteria</taxon>
        <taxon>Pseudomonadati</taxon>
        <taxon>Spirochaetota</taxon>
        <taxon>Spirochaetia</taxon>
        <taxon>Leptospirales</taxon>
        <taxon>Leptospiraceae</taxon>
        <taxon>Leptospira</taxon>
    </lineage>
</organism>
<protein>
    <submittedName>
        <fullName evidence="1">Uncharacterized protein</fullName>
    </submittedName>
</protein>
<evidence type="ECO:0000313" key="2">
    <source>
        <dbReference type="Proteomes" id="UP000012371"/>
    </source>
</evidence>
<name>N1VKC1_9LEPT</name>
<evidence type="ECO:0000313" key="1">
    <source>
        <dbReference type="EMBL" id="EMY60184.1"/>
    </source>
</evidence>
<sequence>MGVHSNKDGEIAIYGYGTEEYKRIVNDQTFAKVKDMKSSKYRI</sequence>
<dbReference type="EMBL" id="AOGW02000018">
    <property type="protein sequence ID" value="EMY60184.1"/>
    <property type="molecule type" value="Genomic_DNA"/>
</dbReference>
<comment type="caution">
    <text evidence="1">The sequence shown here is derived from an EMBL/GenBank/DDBJ whole genome shotgun (WGS) entry which is preliminary data.</text>
</comment>
<dbReference type="AlphaFoldDB" id="N1VKC1"/>